<organism evidence="4 5">
    <name type="scientific">Funneliformis geosporum</name>
    <dbReference type="NCBI Taxonomy" id="1117311"/>
    <lineage>
        <taxon>Eukaryota</taxon>
        <taxon>Fungi</taxon>
        <taxon>Fungi incertae sedis</taxon>
        <taxon>Mucoromycota</taxon>
        <taxon>Glomeromycotina</taxon>
        <taxon>Glomeromycetes</taxon>
        <taxon>Glomerales</taxon>
        <taxon>Glomeraceae</taxon>
        <taxon>Funneliformis</taxon>
    </lineage>
</organism>
<keyword evidence="3" id="KW-1133">Transmembrane helix</keyword>
<feature type="transmembrane region" description="Helical" evidence="3">
    <location>
        <begin position="1021"/>
        <end position="1039"/>
    </location>
</feature>
<reference evidence="4" key="1">
    <citation type="submission" date="2022-08" db="EMBL/GenBank/DDBJ databases">
        <authorList>
            <person name="Kallberg Y."/>
            <person name="Tangrot J."/>
            <person name="Rosling A."/>
        </authorList>
    </citation>
    <scope>NUCLEOTIDE SEQUENCE</scope>
    <source>
        <strain evidence="4">Wild A</strain>
    </source>
</reference>
<feature type="transmembrane region" description="Helical" evidence="3">
    <location>
        <begin position="1060"/>
        <end position="1082"/>
    </location>
</feature>
<dbReference type="GO" id="GO:0005216">
    <property type="term" value="F:monoatomic ion channel activity"/>
    <property type="evidence" value="ECO:0007669"/>
    <property type="project" value="InterPro"/>
</dbReference>
<feature type="transmembrane region" description="Helical" evidence="3">
    <location>
        <begin position="1153"/>
        <end position="1177"/>
    </location>
</feature>
<feature type="region of interest" description="Disordered" evidence="2">
    <location>
        <begin position="120"/>
        <end position="139"/>
    </location>
</feature>
<evidence type="ECO:0000313" key="5">
    <source>
        <dbReference type="Proteomes" id="UP001153678"/>
    </source>
</evidence>
<dbReference type="PANTHER" id="PTHR10582:SF2">
    <property type="entry name" value="INACTIVE"/>
    <property type="match status" value="1"/>
</dbReference>
<comment type="caution">
    <text evidence="4">The sequence shown here is derived from an EMBL/GenBank/DDBJ whole genome shotgun (WGS) entry which is preliminary data.</text>
</comment>
<gene>
    <name evidence="4" type="ORF">FWILDA_LOCUS7136</name>
</gene>
<dbReference type="InterPro" id="IPR024862">
    <property type="entry name" value="TRPV"/>
</dbReference>
<protein>
    <submittedName>
        <fullName evidence="4">14908_t:CDS:1</fullName>
    </submittedName>
</protein>
<keyword evidence="3" id="KW-0812">Transmembrane</keyword>
<proteinExistence type="predicted"/>
<evidence type="ECO:0000256" key="2">
    <source>
        <dbReference type="SAM" id="MobiDB-lite"/>
    </source>
</evidence>
<evidence type="ECO:0000313" key="4">
    <source>
        <dbReference type="EMBL" id="CAI2175524.1"/>
    </source>
</evidence>
<dbReference type="PANTHER" id="PTHR10582">
    <property type="entry name" value="TRANSIENT RECEPTOR POTENTIAL ION CHANNEL PROTEIN"/>
    <property type="match status" value="1"/>
</dbReference>
<sequence>MDDKKENHISLNNSDMGSLYSFQSRESKFIDDDHSSNYLAISPNGELAATFNSESYELKIYYVNNLTAPNKIHYDEMRRLNLPSVKISFSLAISNSSIIQEVEDAFVAISCFCDQDMMSETEDNGSVENSRNPTDAERGDDFKTKISAETFVYSVKLDKRIETTVDKYGGIVRFLNNSEKDDQSNGFTNLIVMNASGIAKAFINHKNPCVINKSIFKDCCVTKVYEFPTTIQNKIDKLYQESPCTRFLNSIVVNNFLFVEDYRNQRLELYNLQSLDLELTLRKRDEISLSTQARGNPIFSISKYGHLLAYCNGTKSITIHLMENGLEVTTKIFTTANKILSISFIDDDERLFVVTEEASGYGENGKIKFTPMINILDLFTFKNDIRKFDDQSNIFGSLQKSISHSIVFSNGVILATLQDGTICSVLELSNVKSKLKPYISHDLLPININQVQENSLKMDQIFHTIFQQDGIMLDAKKEHKRVLVVNNKEPWIHHKQYKRISTYLDEEKTIQLIIGETTVQVWSKKGHGSINKKVLEYIWVNPSNKMITVASLKIGKREFLLDLTLPSTIAANLSQSVKIHWPNEAHVLKDACVAMEYLYERRDEPVGPKNQGKYEDLVADTEKLIKKCVKKNPGLWSLSEIRYDIMTNVIRSKYISLLHQILFEYKKADDKKQDKTKISRYLHIPREYQWPMRAKESDLMIAIEKSSGGLRRDTVIVAMLLEYYSNNAEKDTGWMFTVTKALPFLNNRYFEPYLKELFYKPCFGSKEEHIDSKFISQNKLKKGYKSEICSLNLKPRLLLKQNESSLWNTFKSKNLKRRSKVTDEEVTQITTVRVVPLPDFTVYPENAVDRKHSNWMIPLKLIKLIFWPRGYLVRRQDQRSPFLRLLRKNENEQLFDNPAMEACIDFKWISGIFEIKDDSNLLHAILLFIFFYMGYYLLATEFVQLRYEGFKRYWSIYNFLDLASIILPLVTMINYKVIIYKWIQIVLNDPNYDENDPYPDAHIEQVLKDHGVIMSDGIREVYIQIAFAVLLLWFELLLLTRFFSATATYINMIINILKAIWPFLIFMLMTTVAFGHAMHVILKDPASIGLQPNGNSFVIEDPNPDSTIDTKITQEFDIDKPIDNYYVKFPYAVMGVYFWILGRWDQLEVWDFWPIYVFSIAASILLVIIMQNLLVAFMTGVYENARNNVKVAVLSYRADLIADYETLEKPFGSLRGNPRYIYYVGSSEYQEEWLDKAEKYRKTHKSLLVEDINSQILKGKDVQTFRLTVNDHEDKNIVTNNEFLKLRDEMKMLQNDVKELLSLIKVVKTYEEKPVLHTKKSIVIRETKK</sequence>
<evidence type="ECO:0000256" key="1">
    <source>
        <dbReference type="ARBA" id="ARBA00022737"/>
    </source>
</evidence>
<evidence type="ECO:0000256" key="3">
    <source>
        <dbReference type="SAM" id="Phobius"/>
    </source>
</evidence>
<keyword evidence="5" id="KW-1185">Reference proteome</keyword>
<feature type="transmembrane region" description="Helical" evidence="3">
    <location>
        <begin position="959"/>
        <end position="983"/>
    </location>
</feature>
<feature type="transmembrane region" description="Helical" evidence="3">
    <location>
        <begin position="921"/>
        <end position="938"/>
    </location>
</feature>
<dbReference type="EMBL" id="CAMKVN010001376">
    <property type="protein sequence ID" value="CAI2175524.1"/>
    <property type="molecule type" value="Genomic_DNA"/>
</dbReference>
<dbReference type="Proteomes" id="UP001153678">
    <property type="component" value="Unassembled WGS sequence"/>
</dbReference>
<dbReference type="SUPFAM" id="SSF69322">
    <property type="entry name" value="Tricorn protease domain 2"/>
    <property type="match status" value="1"/>
</dbReference>
<dbReference type="GO" id="GO:0098703">
    <property type="term" value="P:calcium ion import across plasma membrane"/>
    <property type="evidence" value="ECO:0007669"/>
    <property type="project" value="TreeGrafter"/>
</dbReference>
<keyword evidence="1" id="KW-0677">Repeat</keyword>
<accession>A0A9W4SP69</accession>
<dbReference type="OrthoDB" id="2433234at2759"/>
<dbReference type="GO" id="GO:0005886">
    <property type="term" value="C:plasma membrane"/>
    <property type="evidence" value="ECO:0007669"/>
    <property type="project" value="TreeGrafter"/>
</dbReference>
<keyword evidence="3" id="KW-0472">Membrane</keyword>
<name>A0A9W4SP69_9GLOM</name>